<accession>A0ABV4WLJ6</accession>
<protein>
    <submittedName>
        <fullName evidence="2">Uncharacterized protein</fullName>
    </submittedName>
</protein>
<evidence type="ECO:0000313" key="3">
    <source>
        <dbReference type="Proteomes" id="UP001576780"/>
    </source>
</evidence>
<keyword evidence="1" id="KW-0812">Transmembrane</keyword>
<evidence type="ECO:0000256" key="1">
    <source>
        <dbReference type="SAM" id="Phobius"/>
    </source>
</evidence>
<proteinExistence type="predicted"/>
<sequence length="110" mass="12311">MIDSTPTSIVCFPVIPFFPILIWLVLVGFFLAISLAVHDGIIRLKRLHQVPCTRCAFFTGDYRLKCTVHPCKALSEEAINCLDYEPAVPKPICLLQKNSGKKCMSPSRNC</sequence>
<dbReference type="EMBL" id="JBHFNT010000133">
    <property type="protein sequence ID" value="MFB2835957.1"/>
    <property type="molecule type" value="Genomic_DNA"/>
</dbReference>
<organism evidence="2 3">
    <name type="scientific">Floridaenema evergladense BLCC-F167</name>
    <dbReference type="NCBI Taxonomy" id="3153639"/>
    <lineage>
        <taxon>Bacteria</taxon>
        <taxon>Bacillati</taxon>
        <taxon>Cyanobacteriota</taxon>
        <taxon>Cyanophyceae</taxon>
        <taxon>Oscillatoriophycideae</taxon>
        <taxon>Aerosakkonematales</taxon>
        <taxon>Aerosakkonemataceae</taxon>
        <taxon>Floridanema</taxon>
        <taxon>Floridanema evergladense</taxon>
    </lineage>
</organism>
<dbReference type="Proteomes" id="UP001576780">
    <property type="component" value="Unassembled WGS sequence"/>
</dbReference>
<gene>
    <name evidence="2" type="ORF">ACE1CA_15610</name>
</gene>
<keyword evidence="1" id="KW-0472">Membrane</keyword>
<name>A0ABV4WLJ6_9CYAN</name>
<dbReference type="RefSeq" id="WP_413278356.1">
    <property type="nucleotide sequence ID" value="NZ_JBHFNT010000133.1"/>
</dbReference>
<feature type="transmembrane region" description="Helical" evidence="1">
    <location>
        <begin position="20"/>
        <end position="37"/>
    </location>
</feature>
<reference evidence="2 3" key="1">
    <citation type="submission" date="2024-09" db="EMBL/GenBank/DDBJ databases">
        <title>Floridaenema gen nov. (Aerosakkonemataceae, Aerosakkonematales ord. nov., Cyanobacteria) from benthic tropical and subtropical fresh waters, with the description of four new species.</title>
        <authorList>
            <person name="Moretto J.A."/>
            <person name="Berthold D.E."/>
            <person name="Lefler F.W."/>
            <person name="Huang I.-S."/>
            <person name="Laughinghouse H. IV."/>
        </authorList>
    </citation>
    <scope>NUCLEOTIDE SEQUENCE [LARGE SCALE GENOMIC DNA]</scope>
    <source>
        <strain evidence="2 3">BLCC-F167</strain>
    </source>
</reference>
<keyword evidence="3" id="KW-1185">Reference proteome</keyword>
<evidence type="ECO:0000313" key="2">
    <source>
        <dbReference type="EMBL" id="MFB2835957.1"/>
    </source>
</evidence>
<keyword evidence="1" id="KW-1133">Transmembrane helix</keyword>
<comment type="caution">
    <text evidence="2">The sequence shown here is derived from an EMBL/GenBank/DDBJ whole genome shotgun (WGS) entry which is preliminary data.</text>
</comment>